<protein>
    <submittedName>
        <fullName evidence="2">LamG domain-containing protein</fullName>
    </submittedName>
</protein>
<evidence type="ECO:0000256" key="1">
    <source>
        <dbReference type="SAM" id="MobiDB-lite"/>
    </source>
</evidence>
<name>A0A7C4L1E0_9CHLR</name>
<dbReference type="AlphaFoldDB" id="A0A7C4L1E0"/>
<evidence type="ECO:0000313" key="2">
    <source>
        <dbReference type="EMBL" id="HGS88518.1"/>
    </source>
</evidence>
<dbReference type="EMBL" id="DSXR01000128">
    <property type="protein sequence ID" value="HGS88518.1"/>
    <property type="molecule type" value="Genomic_DNA"/>
</dbReference>
<organism evidence="2">
    <name type="scientific">Bellilinea caldifistulae</name>
    <dbReference type="NCBI Taxonomy" id="360411"/>
    <lineage>
        <taxon>Bacteria</taxon>
        <taxon>Bacillati</taxon>
        <taxon>Chloroflexota</taxon>
        <taxon>Anaerolineae</taxon>
        <taxon>Anaerolineales</taxon>
        <taxon>Anaerolineaceae</taxon>
        <taxon>Bellilinea</taxon>
    </lineage>
</organism>
<comment type="caution">
    <text evidence="2">The sequence shown here is derived from an EMBL/GenBank/DDBJ whole genome shotgun (WGS) entry which is preliminary data.</text>
</comment>
<dbReference type="InterPro" id="IPR013320">
    <property type="entry name" value="ConA-like_dom_sf"/>
</dbReference>
<reference evidence="2" key="1">
    <citation type="journal article" date="2020" name="mSystems">
        <title>Genome- and Community-Level Interaction Insights into Carbon Utilization and Element Cycling Functions of Hydrothermarchaeota in Hydrothermal Sediment.</title>
        <authorList>
            <person name="Zhou Z."/>
            <person name="Liu Y."/>
            <person name="Xu W."/>
            <person name="Pan J."/>
            <person name="Luo Z.H."/>
            <person name="Li M."/>
        </authorList>
    </citation>
    <scope>NUCLEOTIDE SEQUENCE [LARGE SCALE GENOMIC DNA]</scope>
    <source>
        <strain evidence="2">SpSt-556</strain>
    </source>
</reference>
<dbReference type="SUPFAM" id="SSF49899">
    <property type="entry name" value="Concanavalin A-like lectins/glucanases"/>
    <property type="match status" value="1"/>
</dbReference>
<feature type="compositionally biased region" description="Polar residues" evidence="1">
    <location>
        <begin position="317"/>
        <end position="330"/>
    </location>
</feature>
<accession>A0A7C4L1E0</accession>
<gene>
    <name evidence="2" type="ORF">ENT17_13020</name>
</gene>
<feature type="compositionally biased region" description="Low complexity" evidence="1">
    <location>
        <begin position="300"/>
        <end position="309"/>
    </location>
</feature>
<sequence length="342" mass="37844">MLISKNHHQKRVLFLTILILMVLGMLFQKPSPGYADPVNYALEFDGWSNYVATKKEVIIFGDSSWQSKKSISVWVKPLEPSPVCTGPDPGSCQLIVGDRPRFWGIYRGILNGEDRIWVWNFDNSPTSGFDVIPIIYENNQWIHITLVHHNNRLDAYRFGFLAGSRESGNSVGFDGGPADQTVLHIGGGFTPPDRKYLFKGLIDEVRVYNRALSGEEIRANIYNELSSPFESALKAYYKMSDGSGLTLSDDSGNGNHGTFVHIAGQDPPGTYPLWVTSDLFGSGPTPTLPPTFTVTATFTSTPSPTATPTRLPPGFTPQPSITPTRTLDPNTNNFLFLPMVRK</sequence>
<proteinExistence type="predicted"/>
<dbReference type="Pfam" id="PF13385">
    <property type="entry name" value="Laminin_G_3"/>
    <property type="match status" value="1"/>
</dbReference>
<feature type="region of interest" description="Disordered" evidence="1">
    <location>
        <begin position="300"/>
        <end position="330"/>
    </location>
</feature>
<dbReference type="Gene3D" id="2.60.120.200">
    <property type="match status" value="1"/>
</dbReference>